<name>A0ABV8B5F3_9BACI</name>
<comment type="similarity">
    <text evidence="1">Belongs to the bacterial ring-hydroxylating dioxygenase beta subunit family.</text>
</comment>
<keyword evidence="2 3" id="KW-0560">Oxidoreductase</keyword>
<accession>A0ABV8B5F3</accession>
<dbReference type="Gene3D" id="3.10.450.50">
    <property type="match status" value="1"/>
</dbReference>
<dbReference type="RefSeq" id="WP_377917230.1">
    <property type="nucleotide sequence ID" value="NZ_JBHRZT010000068.1"/>
</dbReference>
<dbReference type="EC" id="1.14.12.19" evidence="3"/>
<dbReference type="SUPFAM" id="SSF54427">
    <property type="entry name" value="NTF2-like"/>
    <property type="match status" value="1"/>
</dbReference>
<dbReference type="GO" id="GO:0008695">
    <property type="term" value="F:3-phenylpropionate dioxygenase activity"/>
    <property type="evidence" value="ECO:0007669"/>
    <property type="project" value="UniProtKB-EC"/>
</dbReference>
<dbReference type="PANTHER" id="PTHR41534:SF2">
    <property type="entry name" value="3-PHENYLPROPIONATE_CINNAMIC ACID DIOXYGENASE SUBUNIT BETA"/>
    <property type="match status" value="1"/>
</dbReference>
<dbReference type="CDD" id="cd00667">
    <property type="entry name" value="ring_hydroxylating_dioxygenases_beta"/>
    <property type="match status" value="1"/>
</dbReference>
<dbReference type="Pfam" id="PF00866">
    <property type="entry name" value="Ring_hydroxyl_B"/>
    <property type="match status" value="1"/>
</dbReference>
<protein>
    <submittedName>
        <fullName evidence="3">3-phenylpropionate/cinnamic acid dioxygenase subunit beta</fullName>
        <ecNumber evidence="3">1.14.12.19</ecNumber>
    </submittedName>
</protein>
<evidence type="ECO:0000256" key="1">
    <source>
        <dbReference type="ARBA" id="ARBA00009570"/>
    </source>
</evidence>
<dbReference type="InterPro" id="IPR000391">
    <property type="entry name" value="Rng_hydr_dOase-bsu"/>
</dbReference>
<reference evidence="4" key="1">
    <citation type="journal article" date="2019" name="Int. J. Syst. Evol. Microbiol.">
        <title>The Global Catalogue of Microorganisms (GCM) 10K type strain sequencing project: providing services to taxonomists for standard genome sequencing and annotation.</title>
        <authorList>
            <consortium name="The Broad Institute Genomics Platform"/>
            <consortium name="The Broad Institute Genome Sequencing Center for Infectious Disease"/>
            <person name="Wu L."/>
            <person name="Ma J."/>
        </authorList>
    </citation>
    <scope>NUCLEOTIDE SEQUENCE [LARGE SCALE GENOMIC DNA]</scope>
    <source>
        <strain evidence="4">CCUG 61889</strain>
    </source>
</reference>
<evidence type="ECO:0000313" key="3">
    <source>
        <dbReference type="EMBL" id="MFC3885125.1"/>
    </source>
</evidence>
<keyword evidence="4" id="KW-1185">Reference proteome</keyword>
<dbReference type="EMBL" id="JBHRZT010000068">
    <property type="protein sequence ID" value="MFC3885125.1"/>
    <property type="molecule type" value="Genomic_DNA"/>
</dbReference>
<evidence type="ECO:0000313" key="4">
    <source>
        <dbReference type="Proteomes" id="UP001595752"/>
    </source>
</evidence>
<dbReference type="NCBIfam" id="NF007479">
    <property type="entry name" value="PRK10069.1"/>
    <property type="match status" value="1"/>
</dbReference>
<comment type="caution">
    <text evidence="3">The sequence shown here is derived from an EMBL/GenBank/DDBJ whole genome shotgun (WGS) entry which is preliminary data.</text>
</comment>
<keyword evidence="3" id="KW-0223">Dioxygenase</keyword>
<sequence length="175" mass="20919">MSTELQYQITPELQYQISKLLYQEAYLLDNRKFKEWLELLTDDLIYRMPLRETVEGGIEAKNIVEEMAYFEETKKSLTTRVNRLYTKSAWVENPATRQRHFITNIMIDGTSNPDEYKVRSYFLFQRSRGSTHDIEQMFGERNDIIRKENGEWKIASRTIYPDQTVITTMNMSMFL</sequence>
<gene>
    <name evidence="3" type="ORF">ACFOU2_17285</name>
</gene>
<dbReference type="Proteomes" id="UP001595752">
    <property type="component" value="Unassembled WGS sequence"/>
</dbReference>
<evidence type="ECO:0000256" key="2">
    <source>
        <dbReference type="ARBA" id="ARBA00023002"/>
    </source>
</evidence>
<dbReference type="PANTHER" id="PTHR41534">
    <property type="entry name" value="BLR3401 PROTEIN"/>
    <property type="match status" value="1"/>
</dbReference>
<organism evidence="3 4">
    <name type="scientific">Bacillus songklensis</name>
    <dbReference type="NCBI Taxonomy" id="1069116"/>
    <lineage>
        <taxon>Bacteria</taxon>
        <taxon>Bacillati</taxon>
        <taxon>Bacillota</taxon>
        <taxon>Bacilli</taxon>
        <taxon>Bacillales</taxon>
        <taxon>Bacillaceae</taxon>
        <taxon>Bacillus</taxon>
    </lineage>
</organism>
<proteinExistence type="inferred from homology"/>
<dbReference type="InterPro" id="IPR032710">
    <property type="entry name" value="NTF2-like_dom_sf"/>
</dbReference>